<reference evidence="2 3" key="2">
    <citation type="submission" date="2024-05" db="EMBL/GenBank/DDBJ databases">
        <authorList>
            <person name="Chen Y."/>
            <person name="Shah S."/>
            <person name="Dougan E. K."/>
            <person name="Thang M."/>
            <person name="Chan C."/>
        </authorList>
    </citation>
    <scope>NUCLEOTIDE SEQUENCE [LARGE SCALE GENOMIC DNA]</scope>
</reference>
<dbReference type="AlphaFoldDB" id="A0A9P1G9H4"/>
<dbReference type="OrthoDB" id="445811at2759"/>
<feature type="non-terminal residue" evidence="1">
    <location>
        <position position="1"/>
    </location>
</feature>
<dbReference type="EMBL" id="CAMXCT020003469">
    <property type="protein sequence ID" value="CAL1158051.1"/>
    <property type="molecule type" value="Genomic_DNA"/>
</dbReference>
<reference evidence="1" key="1">
    <citation type="submission" date="2022-10" db="EMBL/GenBank/DDBJ databases">
        <authorList>
            <person name="Chen Y."/>
            <person name="Dougan E. K."/>
            <person name="Chan C."/>
            <person name="Rhodes N."/>
            <person name="Thang M."/>
        </authorList>
    </citation>
    <scope>NUCLEOTIDE SEQUENCE</scope>
</reference>
<proteinExistence type="predicted"/>
<protein>
    <submittedName>
        <fullName evidence="1">Uncharacterized protein</fullName>
    </submittedName>
</protein>
<accession>A0A9P1G9H4</accession>
<organism evidence="1">
    <name type="scientific">Cladocopium goreaui</name>
    <dbReference type="NCBI Taxonomy" id="2562237"/>
    <lineage>
        <taxon>Eukaryota</taxon>
        <taxon>Sar</taxon>
        <taxon>Alveolata</taxon>
        <taxon>Dinophyceae</taxon>
        <taxon>Suessiales</taxon>
        <taxon>Symbiodiniaceae</taxon>
        <taxon>Cladocopium</taxon>
    </lineage>
</organism>
<sequence length="329" mass="37753">GVTPIWPNWHASLCRAPVLQDAADFTELDRQENVFDVHYKQLLCRLQKIEWDAMQDSQRNAALAERHRMVMSDPMFFEVCICYFNLVISGLNKGRLQDDPKKKFACKSASTFHSRADLMMTFLHYCPNLQLKAFPVFEEVVYSFMQHEEDKVRLPFVAVTANGVSSEFWSHAWKSVLAEAGVQVGHGKPLLPVRTPDGWHPLHWSAEEATSWLRSLRQTGEVLQDSRLQLLGTHSCKSTCLSWLAKWGGTPDMRRLMGYYVADKMSTMLTYGKTTQVPLFVRWMLFWTPSRRTNLASSSRVAEISPAFTLHCRPDLRHPAYLQAVSQQV</sequence>
<keyword evidence="3" id="KW-1185">Reference proteome</keyword>
<name>A0A9P1G9H4_9DINO</name>
<comment type="caution">
    <text evidence="1">The sequence shown here is derived from an EMBL/GenBank/DDBJ whole genome shotgun (WGS) entry which is preliminary data.</text>
</comment>
<dbReference type="EMBL" id="CAMXCT030003469">
    <property type="protein sequence ID" value="CAL4791988.1"/>
    <property type="molecule type" value="Genomic_DNA"/>
</dbReference>
<dbReference type="EMBL" id="CAMXCT010003469">
    <property type="protein sequence ID" value="CAI4004676.1"/>
    <property type="molecule type" value="Genomic_DNA"/>
</dbReference>
<gene>
    <name evidence="1" type="ORF">C1SCF055_LOCUS30450</name>
</gene>
<evidence type="ECO:0000313" key="3">
    <source>
        <dbReference type="Proteomes" id="UP001152797"/>
    </source>
</evidence>
<dbReference type="Proteomes" id="UP001152797">
    <property type="component" value="Unassembled WGS sequence"/>
</dbReference>
<evidence type="ECO:0000313" key="1">
    <source>
        <dbReference type="EMBL" id="CAI4004676.1"/>
    </source>
</evidence>
<evidence type="ECO:0000313" key="2">
    <source>
        <dbReference type="EMBL" id="CAL4791988.1"/>
    </source>
</evidence>